<evidence type="ECO:0000313" key="1">
    <source>
        <dbReference type="EMBL" id="XCH42368.1"/>
    </source>
</evidence>
<dbReference type="EMBL" id="PP810246">
    <property type="protein sequence ID" value="XCH42368.1"/>
    <property type="molecule type" value="Genomic_DNA"/>
</dbReference>
<accession>A0AAU8GLL1</accession>
<proteinExistence type="predicted"/>
<sequence length="32" mass="3607">MLLLYSPEIWGIYGLTLVDHNPLNLNGVTNHV</sequence>
<reference evidence="1" key="1">
    <citation type="submission" date="2024-05" db="EMBL/GenBank/DDBJ databases">
        <title>This phage originates from the Bacteriophage catalogue of the Bacteriophage Competence Centre, Department of Microbiology und Biotechnology, Max Rubner-Institut, Kiel, Germany.</title>
        <authorList>
            <person name="Sprotte S."/>
            <person name="Brinks E."/>
        </authorList>
    </citation>
    <scope>NUCLEOTIDE SEQUENCE</scope>
</reference>
<protein>
    <submittedName>
        <fullName evidence="1">Uncharacterized protein</fullName>
    </submittedName>
</protein>
<organism evidence="1">
    <name type="scientific">Salmonella phage PMBT31</name>
    <dbReference type="NCBI Taxonomy" id="3153514"/>
    <lineage>
        <taxon>Viruses</taxon>
        <taxon>Duplodnaviria</taxon>
        <taxon>Heunggongvirae</taxon>
        <taxon>Uroviricota</taxon>
        <taxon>Caudoviricetes</taxon>
    </lineage>
</organism>
<name>A0AAU8GLL1_9CAUD</name>